<dbReference type="Gene3D" id="3.30.2400.10">
    <property type="entry name" value="Major capsid protein gp5"/>
    <property type="match status" value="1"/>
</dbReference>
<dbReference type="RefSeq" id="WP_212555127.1">
    <property type="nucleotide sequence ID" value="NZ_JAGXOE010000094.1"/>
</dbReference>
<dbReference type="Proteomes" id="UP000676853">
    <property type="component" value="Unassembled WGS sequence"/>
</dbReference>
<protein>
    <submittedName>
        <fullName evidence="3">Phage major capsid protein</fullName>
    </submittedName>
</protein>
<comment type="caution">
    <text evidence="3">The sequence shown here is derived from an EMBL/GenBank/DDBJ whole genome shotgun (WGS) entry which is preliminary data.</text>
</comment>
<dbReference type="EMBL" id="JAGXOE010000094">
    <property type="protein sequence ID" value="MBS4103967.1"/>
    <property type="molecule type" value="Genomic_DNA"/>
</dbReference>
<sequence length="277" mass="28960">MVARNDLNRSFLPTDFGPLVDNVVDEKSLMLRISTVVSTDKQDVRFPIWQSDPDSDFSAEGATIPLTAGAVGELIVQPVKIAARSILTNEAVADSSPSVLEMYSKGIARSIAVKADAQFFSDSAAVANVSYAGIRGLAGIETLSGVSFANLDDVHEAVSVIEGNGGTPTHITVSPDVALALKTAKTATGSNVGLFSEVKDGMNLAGLIANVSRDLPQGTALVTSQDTLFTVRRLGTELVKDTSVSFAEDSVQLRGVTRLSWGSAAPSHIALLTTVTP</sequence>
<gene>
    <name evidence="3" type="ORF">KFZ73_22330</name>
</gene>
<dbReference type="NCBIfam" id="TIGR01554">
    <property type="entry name" value="major_cap_HK97"/>
    <property type="match status" value="1"/>
</dbReference>
<dbReference type="InterPro" id="IPR054612">
    <property type="entry name" value="Phage_capsid-like_C"/>
</dbReference>
<organism evidence="3 4">
    <name type="scientific">Tsukamurella paurometabola</name>
    <name type="common">Corynebacterium paurometabolum</name>
    <dbReference type="NCBI Taxonomy" id="2061"/>
    <lineage>
        <taxon>Bacteria</taxon>
        <taxon>Bacillati</taxon>
        <taxon>Actinomycetota</taxon>
        <taxon>Actinomycetes</taxon>
        <taxon>Mycobacteriales</taxon>
        <taxon>Tsukamurellaceae</taxon>
        <taxon>Tsukamurella</taxon>
    </lineage>
</organism>
<dbReference type="InterPro" id="IPR024455">
    <property type="entry name" value="Phage_capsid"/>
</dbReference>
<comment type="subcellular location">
    <subcellularLocation>
        <location evidence="1">Virion</location>
    </subcellularLocation>
</comment>
<dbReference type="Pfam" id="PF05065">
    <property type="entry name" value="Phage_capsid"/>
    <property type="match status" value="1"/>
</dbReference>
<evidence type="ECO:0000313" key="4">
    <source>
        <dbReference type="Proteomes" id="UP000676853"/>
    </source>
</evidence>
<dbReference type="Gene3D" id="3.30.2320.10">
    <property type="entry name" value="hypothetical protein PF0899 domain"/>
    <property type="match status" value="1"/>
</dbReference>
<dbReference type="SUPFAM" id="SSF56563">
    <property type="entry name" value="Major capsid protein gp5"/>
    <property type="match status" value="1"/>
</dbReference>
<evidence type="ECO:0000256" key="1">
    <source>
        <dbReference type="ARBA" id="ARBA00004328"/>
    </source>
</evidence>
<keyword evidence="4" id="KW-1185">Reference proteome</keyword>
<feature type="domain" description="Phage capsid-like C-terminal" evidence="2">
    <location>
        <begin position="12"/>
        <end position="270"/>
    </location>
</feature>
<name>A0ABS5NI52_TSUPA</name>
<evidence type="ECO:0000259" key="2">
    <source>
        <dbReference type="Pfam" id="PF05065"/>
    </source>
</evidence>
<evidence type="ECO:0000313" key="3">
    <source>
        <dbReference type="EMBL" id="MBS4103967.1"/>
    </source>
</evidence>
<proteinExistence type="predicted"/>
<accession>A0ABS5NI52</accession>
<reference evidence="3 4" key="1">
    <citation type="submission" date="2021-04" db="EMBL/GenBank/DDBJ databases">
        <title>Whole genome sequence analysis of a thiophenic sulfur metabolizing bacteria.</title>
        <authorList>
            <person name="Akhtar N."/>
            <person name="Akram J."/>
            <person name="Aslam A."/>
        </authorList>
    </citation>
    <scope>NUCLEOTIDE SEQUENCE [LARGE SCALE GENOMIC DNA]</scope>
    <source>
        <strain evidence="3 4">3OW</strain>
    </source>
</reference>